<feature type="region of interest" description="Disordered" evidence="1">
    <location>
        <begin position="79"/>
        <end position="173"/>
    </location>
</feature>
<reference evidence="2" key="1">
    <citation type="submission" date="2016-10" db="EMBL/GenBank/DDBJ databases">
        <title>Sequence of Gallionella enrichment culture.</title>
        <authorList>
            <person name="Poehlein A."/>
            <person name="Muehling M."/>
            <person name="Daniel R."/>
        </authorList>
    </citation>
    <scope>NUCLEOTIDE SEQUENCE</scope>
</reference>
<organism evidence="2">
    <name type="scientific">mine drainage metagenome</name>
    <dbReference type="NCBI Taxonomy" id="410659"/>
    <lineage>
        <taxon>unclassified sequences</taxon>
        <taxon>metagenomes</taxon>
        <taxon>ecological metagenomes</taxon>
    </lineage>
</organism>
<feature type="compositionally biased region" description="Polar residues" evidence="1">
    <location>
        <begin position="85"/>
        <end position="108"/>
    </location>
</feature>
<dbReference type="EMBL" id="MLJW01008410">
    <property type="protein sequence ID" value="OIQ64105.1"/>
    <property type="molecule type" value="Genomic_DNA"/>
</dbReference>
<dbReference type="AlphaFoldDB" id="A0A1J5NXX2"/>
<proteinExistence type="predicted"/>
<name>A0A1J5NXX2_9ZZZZ</name>
<sequence>MASIERSVYAATVIRIPSRRSLVRPEGRDHLVGESPTRAMVGWPGSWQAVWLGNWLDRSPATNLALGGGANRRAVTRVKPEQASKLKSWTPTQPENGEGSTVWGSSRQMHSDWSIGVVGTARRDRGSRKRERSVLDEGSGLNGADRHRSMRKSDRVVVLPKPGNSGGGKDPDFWCVFEANEVR</sequence>
<gene>
    <name evidence="2" type="ORF">GALL_543480</name>
</gene>
<evidence type="ECO:0000313" key="2">
    <source>
        <dbReference type="EMBL" id="OIQ64105.1"/>
    </source>
</evidence>
<comment type="caution">
    <text evidence="2">The sequence shown here is derived from an EMBL/GenBank/DDBJ whole genome shotgun (WGS) entry which is preliminary data.</text>
</comment>
<protein>
    <submittedName>
        <fullName evidence="2">Uncharacterized protein</fullName>
    </submittedName>
</protein>
<evidence type="ECO:0000256" key="1">
    <source>
        <dbReference type="SAM" id="MobiDB-lite"/>
    </source>
</evidence>
<feature type="compositionally biased region" description="Basic and acidic residues" evidence="1">
    <location>
        <begin position="144"/>
        <end position="155"/>
    </location>
</feature>
<accession>A0A1J5NXX2</accession>